<dbReference type="InterPro" id="IPR018263">
    <property type="entry name" value="Ribosomal_eL32_CS"/>
</dbReference>
<organism evidence="6 7">
    <name type="scientific">Candidatus Terraquivivens tikiterensis</name>
    <dbReference type="NCBI Taxonomy" id="1980982"/>
    <lineage>
        <taxon>Archaea</taxon>
        <taxon>Nitrososphaerota</taxon>
        <taxon>Candidatus Wolframiiraptoraceae</taxon>
        <taxon>Candidatus Terraquivivens</taxon>
    </lineage>
</organism>
<dbReference type="SUPFAM" id="SSF52042">
    <property type="entry name" value="Ribosomal protein L32e"/>
    <property type="match status" value="1"/>
</dbReference>
<dbReference type="Pfam" id="PF01655">
    <property type="entry name" value="Ribosomal_L32e"/>
    <property type="match status" value="1"/>
</dbReference>
<dbReference type="CDD" id="cd00513">
    <property type="entry name" value="Ribosomal_L32_L32e"/>
    <property type="match status" value="1"/>
</dbReference>
<dbReference type="GO" id="GO:0006412">
    <property type="term" value="P:translation"/>
    <property type="evidence" value="ECO:0007669"/>
    <property type="project" value="InterPro"/>
</dbReference>
<comment type="caution">
    <text evidence="6">The sequence shown here is derived from an EMBL/GenBank/DDBJ whole genome shotgun (WGS) entry which is preliminary data.</text>
</comment>
<dbReference type="NCBIfam" id="NF006332">
    <property type="entry name" value="PRK08562.1"/>
    <property type="match status" value="1"/>
</dbReference>
<dbReference type="InterPro" id="IPR023654">
    <property type="entry name" value="Ribosomal_eL32_arc"/>
</dbReference>
<dbReference type="GO" id="GO:0003735">
    <property type="term" value="F:structural constituent of ribosome"/>
    <property type="evidence" value="ECO:0007669"/>
    <property type="project" value="InterPro"/>
</dbReference>
<dbReference type="InterPro" id="IPR001515">
    <property type="entry name" value="Ribosomal_eL32"/>
</dbReference>
<proteinExistence type="inferred from homology"/>
<name>A0A2R7Y5C3_9ARCH</name>
<dbReference type="PANTHER" id="PTHR23413:SF1">
    <property type="entry name" value="RIBOSOMAL PROTEIN L32"/>
    <property type="match status" value="1"/>
</dbReference>
<reference evidence="6 7" key="1">
    <citation type="submission" date="2017-04" db="EMBL/GenBank/DDBJ databases">
        <title>Draft Aigarchaeota genome from a New Zealand hot spring.</title>
        <authorList>
            <person name="Reysenbach A.-L."/>
            <person name="Donaho J.A."/>
            <person name="Gerhart J."/>
            <person name="Kelley J.F."/>
            <person name="Kouba K."/>
            <person name="Podar M."/>
            <person name="Stott M."/>
        </authorList>
    </citation>
    <scope>NUCLEOTIDE SEQUENCE [LARGE SCALE GENOMIC DNA]</scope>
    <source>
        <strain evidence="6">NZ13_MG1</strain>
    </source>
</reference>
<protein>
    <recommendedName>
        <fullName evidence="4">Large ribosomal subunit protein eL32</fullName>
    </recommendedName>
    <alternativeName>
        <fullName evidence="5">50S ribosomal protein L32e</fullName>
    </alternativeName>
</protein>
<keyword evidence="2 6" id="KW-0689">Ribosomal protein</keyword>
<comment type="similarity">
    <text evidence="1">Belongs to the eukaryotic ribosomal protein eL32 family.</text>
</comment>
<evidence type="ECO:0000313" key="6">
    <source>
        <dbReference type="EMBL" id="PUA32728.1"/>
    </source>
</evidence>
<evidence type="ECO:0000313" key="7">
    <source>
        <dbReference type="Proteomes" id="UP000244066"/>
    </source>
</evidence>
<dbReference type="AlphaFoldDB" id="A0A2R7Y5C3"/>
<dbReference type="EMBL" id="NDWU01000007">
    <property type="protein sequence ID" value="PUA32728.1"/>
    <property type="molecule type" value="Genomic_DNA"/>
</dbReference>
<dbReference type="Proteomes" id="UP000244066">
    <property type="component" value="Unassembled WGS sequence"/>
</dbReference>
<evidence type="ECO:0000256" key="2">
    <source>
        <dbReference type="ARBA" id="ARBA00022980"/>
    </source>
</evidence>
<gene>
    <name evidence="6" type="ORF">B9J98_03640</name>
</gene>
<evidence type="ECO:0000256" key="1">
    <source>
        <dbReference type="ARBA" id="ARBA00008431"/>
    </source>
</evidence>
<sequence length="127" mass="14830">MPRRVLEQRRKRPKFVRQESWRYKRLDEAWRRPRGKDSRMRLQKSGAPPLVKVGYRGDKDFRGLHPSGFQEVLVSRLEDLEGLDPSRQAIRIAAGVGRLKRLRIAEAAREKGIKILNPPPQLREVEA</sequence>
<dbReference type="PANTHER" id="PTHR23413">
    <property type="entry name" value="60S RIBOSOMAL PROTEIN L32 AND DNA-DIRECTED RNA POLYMERASE II, SUBUNIT N"/>
    <property type="match status" value="1"/>
</dbReference>
<evidence type="ECO:0000256" key="4">
    <source>
        <dbReference type="ARBA" id="ARBA00035229"/>
    </source>
</evidence>
<dbReference type="SMART" id="SM01393">
    <property type="entry name" value="Ribosomal_L32e"/>
    <property type="match status" value="1"/>
</dbReference>
<dbReference type="PROSITE" id="PS00580">
    <property type="entry name" value="RIBOSOMAL_L32E"/>
    <property type="match status" value="1"/>
</dbReference>
<evidence type="ECO:0000256" key="5">
    <source>
        <dbReference type="ARBA" id="ARBA00035377"/>
    </source>
</evidence>
<accession>A0A2R7Y5C3</accession>
<dbReference type="GO" id="GO:0022625">
    <property type="term" value="C:cytosolic large ribosomal subunit"/>
    <property type="evidence" value="ECO:0007669"/>
    <property type="project" value="TreeGrafter"/>
</dbReference>
<dbReference type="InterPro" id="IPR036351">
    <property type="entry name" value="Ribosomal_eL32_sf"/>
</dbReference>
<keyword evidence="3" id="KW-0687">Ribonucleoprotein</keyword>
<evidence type="ECO:0000256" key="3">
    <source>
        <dbReference type="ARBA" id="ARBA00023274"/>
    </source>
</evidence>